<dbReference type="InParanoid" id="A0A7E6CTX8"/>
<dbReference type="KEGG" id="pdic:114510364"/>
<dbReference type="GeneID" id="114510364"/>
<evidence type="ECO:0000313" key="3">
    <source>
        <dbReference type="RefSeq" id="XP_035869524.1"/>
    </source>
</evidence>
<dbReference type="AlphaFoldDB" id="A0A7E6CTX8"/>
<gene>
    <name evidence="3" type="primary">LOC114510364</name>
</gene>
<organism evidence="2 3">
    <name type="scientific">Phyllostomus discolor</name>
    <name type="common">pale spear-nosed bat</name>
    <dbReference type="NCBI Taxonomy" id="89673"/>
    <lineage>
        <taxon>Eukaryota</taxon>
        <taxon>Metazoa</taxon>
        <taxon>Chordata</taxon>
        <taxon>Craniata</taxon>
        <taxon>Vertebrata</taxon>
        <taxon>Euteleostomi</taxon>
        <taxon>Mammalia</taxon>
        <taxon>Eutheria</taxon>
        <taxon>Laurasiatheria</taxon>
        <taxon>Chiroptera</taxon>
        <taxon>Yangochiroptera</taxon>
        <taxon>Phyllostomidae</taxon>
        <taxon>Phyllostominae</taxon>
        <taxon>Phyllostomus</taxon>
    </lineage>
</organism>
<sequence>MDKMLQQELMTLVISGNKEISAFPESDNLFRYKLTLELPSGFPYNAPTVIFLTSCYRPNMDTQSSICPDILKDQRFALYDVGTLLLSIRSLPGEPTVDCPLSAHAAELWENPNAFEKYMQETYGKQVSSREPGPGLSSPSPCAVLFFLRWSVLALISLYDSVSSVVVSYLFCLCFLNQVSG</sequence>
<proteinExistence type="predicted"/>
<dbReference type="InterPro" id="IPR000608">
    <property type="entry name" value="UBC"/>
</dbReference>
<protein>
    <submittedName>
        <fullName evidence="3">Ubiquitin-conjugating enzyme E2 C-like</fullName>
    </submittedName>
</protein>
<accession>A0A7E6CTX8</accession>
<dbReference type="Proteomes" id="UP000504628">
    <property type="component" value="Chromosome 13"/>
</dbReference>
<dbReference type="InterPro" id="IPR016135">
    <property type="entry name" value="UBQ-conjugating_enzyme/RWD"/>
</dbReference>
<evidence type="ECO:0000259" key="1">
    <source>
        <dbReference type="PROSITE" id="PS50127"/>
    </source>
</evidence>
<name>A0A7E6CTX8_9CHIR</name>
<keyword evidence="2" id="KW-1185">Reference proteome</keyword>
<dbReference type="InterPro" id="IPR050113">
    <property type="entry name" value="Ub_conjugating_enzyme"/>
</dbReference>
<dbReference type="PANTHER" id="PTHR24067">
    <property type="entry name" value="UBIQUITIN-CONJUGATING ENZYME E2"/>
    <property type="match status" value="1"/>
</dbReference>
<dbReference type="Pfam" id="PF00179">
    <property type="entry name" value="UQ_con"/>
    <property type="match status" value="1"/>
</dbReference>
<reference evidence="3" key="1">
    <citation type="submission" date="2025-08" db="UniProtKB">
        <authorList>
            <consortium name="RefSeq"/>
        </authorList>
    </citation>
    <scope>IDENTIFICATION</scope>
    <source>
        <tissue evidence="3">Muscle</tissue>
    </source>
</reference>
<feature type="domain" description="UBC core" evidence="1">
    <location>
        <begin position="1"/>
        <end position="128"/>
    </location>
</feature>
<dbReference type="SMART" id="SM00212">
    <property type="entry name" value="UBCc"/>
    <property type="match status" value="1"/>
</dbReference>
<dbReference type="RefSeq" id="XP_035869524.1">
    <property type="nucleotide sequence ID" value="XM_036013631.1"/>
</dbReference>
<dbReference type="PROSITE" id="PS50127">
    <property type="entry name" value="UBC_2"/>
    <property type="match status" value="1"/>
</dbReference>
<dbReference type="Gene3D" id="3.10.110.10">
    <property type="entry name" value="Ubiquitin Conjugating Enzyme"/>
    <property type="match status" value="1"/>
</dbReference>
<evidence type="ECO:0000313" key="2">
    <source>
        <dbReference type="Proteomes" id="UP000504628"/>
    </source>
</evidence>
<dbReference type="SUPFAM" id="SSF54495">
    <property type="entry name" value="UBC-like"/>
    <property type="match status" value="1"/>
</dbReference>
<dbReference type="OrthoDB" id="10253686at2759"/>